<dbReference type="Gene3D" id="1.10.1610.10">
    <property type="match status" value="1"/>
</dbReference>
<keyword evidence="6 10" id="KW-0328">Glycosyltransferase</keyword>
<dbReference type="SUPFAM" id="SSF52733">
    <property type="entry name" value="Nicotinate mononucleotide:5,6-dimethylbenzimidazole phosphoribosyltransferase (CobT)"/>
    <property type="match status" value="1"/>
</dbReference>
<organism evidence="10 11">
    <name type="scientific">Bradyrhizobium erythrophlei</name>
    <dbReference type="NCBI Taxonomy" id="1437360"/>
    <lineage>
        <taxon>Bacteria</taxon>
        <taxon>Pseudomonadati</taxon>
        <taxon>Pseudomonadota</taxon>
        <taxon>Alphaproteobacteria</taxon>
        <taxon>Hyphomicrobiales</taxon>
        <taxon>Nitrobacteraceae</taxon>
        <taxon>Bradyrhizobium</taxon>
    </lineage>
</organism>
<dbReference type="Pfam" id="PF02277">
    <property type="entry name" value="DBI_PRT"/>
    <property type="match status" value="1"/>
</dbReference>
<dbReference type="Proteomes" id="UP000198992">
    <property type="component" value="Unassembled WGS sequence"/>
</dbReference>
<proteinExistence type="inferred from homology"/>
<protein>
    <recommendedName>
        <fullName evidence="4">Nicotinate-nucleotide--dimethylbenzimidazole phosphoribosyltransferase</fullName>
        <ecNumber evidence="3">2.4.2.21</ecNumber>
    </recommendedName>
    <alternativeName>
        <fullName evidence="8">N(1)-alpha-phosphoribosyltransferase</fullName>
    </alternativeName>
</protein>
<gene>
    <name evidence="10" type="ORF">SAMN05444164_4156</name>
</gene>
<evidence type="ECO:0000256" key="8">
    <source>
        <dbReference type="ARBA" id="ARBA00030686"/>
    </source>
</evidence>
<evidence type="ECO:0000256" key="7">
    <source>
        <dbReference type="ARBA" id="ARBA00022679"/>
    </source>
</evidence>
<name>A0A1H4Z028_9BRAD</name>
<evidence type="ECO:0000313" key="10">
    <source>
        <dbReference type="EMBL" id="SED22958.1"/>
    </source>
</evidence>
<dbReference type="AlphaFoldDB" id="A0A1H4Z028"/>
<dbReference type="EMBL" id="FNTH01000001">
    <property type="protein sequence ID" value="SED22958.1"/>
    <property type="molecule type" value="Genomic_DNA"/>
</dbReference>
<comment type="pathway">
    <text evidence="1">Nucleoside biosynthesis; alpha-ribazole biosynthesis; alpha-ribazole from 5,6-dimethylbenzimidazole: step 1/2.</text>
</comment>
<evidence type="ECO:0000256" key="5">
    <source>
        <dbReference type="ARBA" id="ARBA00022573"/>
    </source>
</evidence>
<dbReference type="GO" id="GO:0008939">
    <property type="term" value="F:nicotinate-nucleotide-dimethylbenzimidazole phosphoribosyltransferase activity"/>
    <property type="evidence" value="ECO:0007669"/>
    <property type="project" value="UniProtKB-EC"/>
</dbReference>
<accession>A0A1H4Z028</accession>
<dbReference type="PANTHER" id="PTHR43463">
    <property type="entry name" value="NICOTINATE-NUCLEOTIDE--DIMETHYLBENZIMIDAZOLE PHOSPHORIBOSYLTRANSFERASE"/>
    <property type="match status" value="1"/>
</dbReference>
<keyword evidence="7 10" id="KW-0808">Transferase</keyword>
<comment type="catalytic activity">
    <reaction evidence="9">
        <text>5,6-dimethylbenzimidazole + nicotinate beta-D-ribonucleotide = alpha-ribazole 5'-phosphate + nicotinate + H(+)</text>
        <dbReference type="Rhea" id="RHEA:11196"/>
        <dbReference type="ChEBI" id="CHEBI:15378"/>
        <dbReference type="ChEBI" id="CHEBI:15890"/>
        <dbReference type="ChEBI" id="CHEBI:32544"/>
        <dbReference type="ChEBI" id="CHEBI:57502"/>
        <dbReference type="ChEBI" id="CHEBI:57918"/>
        <dbReference type="EC" id="2.4.2.21"/>
    </reaction>
</comment>
<dbReference type="InterPro" id="IPR023195">
    <property type="entry name" value="Nict_dMeBzImd_PRibTrfase_N"/>
</dbReference>
<dbReference type="UniPathway" id="UPA00061">
    <property type="reaction ID" value="UER00516"/>
</dbReference>
<evidence type="ECO:0000256" key="6">
    <source>
        <dbReference type="ARBA" id="ARBA00022676"/>
    </source>
</evidence>
<evidence type="ECO:0000256" key="4">
    <source>
        <dbReference type="ARBA" id="ARBA00015486"/>
    </source>
</evidence>
<reference evidence="10 11" key="1">
    <citation type="submission" date="2016-10" db="EMBL/GenBank/DDBJ databases">
        <authorList>
            <person name="de Groot N.N."/>
        </authorList>
    </citation>
    <scope>NUCLEOTIDE SEQUENCE [LARGE SCALE GENOMIC DNA]</scope>
    <source>
        <strain evidence="10 11">MT12</strain>
    </source>
</reference>
<evidence type="ECO:0000256" key="3">
    <source>
        <dbReference type="ARBA" id="ARBA00011991"/>
    </source>
</evidence>
<evidence type="ECO:0000256" key="1">
    <source>
        <dbReference type="ARBA" id="ARBA00005049"/>
    </source>
</evidence>
<keyword evidence="5" id="KW-0169">Cobalamin biosynthesis</keyword>
<comment type="similarity">
    <text evidence="2">Belongs to the CobT family.</text>
</comment>
<dbReference type="Gene3D" id="3.40.50.10210">
    <property type="match status" value="1"/>
</dbReference>
<evidence type="ECO:0000256" key="9">
    <source>
        <dbReference type="ARBA" id="ARBA00047340"/>
    </source>
</evidence>
<evidence type="ECO:0000313" key="11">
    <source>
        <dbReference type="Proteomes" id="UP000198992"/>
    </source>
</evidence>
<dbReference type="OrthoDB" id="9781491at2"/>
<dbReference type="PANTHER" id="PTHR43463:SF1">
    <property type="entry name" value="NICOTINATE-NUCLEOTIDE--DIMETHYLBENZIMIDAZOLE PHOSPHORIBOSYLTRANSFERASE"/>
    <property type="match status" value="1"/>
</dbReference>
<dbReference type="GO" id="GO:0009236">
    <property type="term" value="P:cobalamin biosynthetic process"/>
    <property type="evidence" value="ECO:0007669"/>
    <property type="project" value="UniProtKB-KW"/>
</dbReference>
<dbReference type="EC" id="2.4.2.21" evidence="3"/>
<dbReference type="InterPro" id="IPR003200">
    <property type="entry name" value="Nict_dMeBzImd_PRibTrfase"/>
</dbReference>
<sequence>MATLSSIDSGLPFGDFRTLLERLPPLDEGAAARVRDDFRHIEKPKNSLGRIEKVAAWLAASTGRPPAVLRPVVAVFAGNHGIVRHDVSPRPVEATRRFVELAAAGGAGVNQVCAAYGLGLKLYDLALELPTADFTMGAALDERACAATMAFGVEAVTDGVDLIALGSIGVGASTAAAAISAAIFGGSGADWVGAGSGADAVMIRRKAEIVDHALALHSCHLDDPLEVLRRLGGREFAAIAGTIIAARTQVAVLLEGFAATAAAAVLHCANPAALDHCLLAYVSTTEPGHRRLAQKIGLTPLFDLGMGEGEGAGAALAAGTVKAAALIHSGMLAANTVEISQMEQTR</sequence>
<dbReference type="InterPro" id="IPR036087">
    <property type="entry name" value="Nict_dMeBzImd_PRibTrfase_sf"/>
</dbReference>
<evidence type="ECO:0000256" key="2">
    <source>
        <dbReference type="ARBA" id="ARBA00007110"/>
    </source>
</evidence>